<proteinExistence type="predicted"/>
<dbReference type="InterPro" id="IPR032710">
    <property type="entry name" value="NTF2-like_dom_sf"/>
</dbReference>
<dbReference type="NCBIfam" id="NF002486">
    <property type="entry name" value="PRK01752.1"/>
    <property type="match status" value="1"/>
</dbReference>
<evidence type="ECO:0000313" key="3">
    <source>
        <dbReference type="Proteomes" id="UP000075680"/>
    </source>
</evidence>
<dbReference type="PATRIC" id="fig|52133.18.peg.1238"/>
<feature type="domain" description="YchJ-like middle NTF2-like" evidence="1">
    <location>
        <begin position="30"/>
        <end position="131"/>
    </location>
</feature>
<dbReference type="Proteomes" id="UP000075680">
    <property type="component" value="Unassembled WGS sequence"/>
</dbReference>
<dbReference type="Pfam" id="PF17775">
    <property type="entry name" value="YchJ_M-like"/>
    <property type="match status" value="1"/>
</dbReference>
<evidence type="ECO:0000259" key="1">
    <source>
        <dbReference type="Pfam" id="PF17775"/>
    </source>
</evidence>
<dbReference type="PANTHER" id="PTHR33747:SF1">
    <property type="entry name" value="ADENYLATE CYCLASE-ASSOCIATED CAP C-TERMINAL DOMAIN-CONTAINING PROTEIN"/>
    <property type="match status" value="1"/>
</dbReference>
<protein>
    <recommendedName>
        <fullName evidence="1">YchJ-like middle NTF2-like domain-containing protein</fullName>
    </recommendedName>
</protein>
<dbReference type="SUPFAM" id="SSF103642">
    <property type="entry name" value="Sec-C motif"/>
    <property type="match status" value="1"/>
</dbReference>
<sequence length="160" mass="18597">MTLLKNCPCGRGLYVECCQPLHLEQQYAQNAEQLMRSRYSAFALQQVDYILSTTATGQQAYLDRAAIADWSKSNQWLKLEVLQHQPKLDKTHALVEFKAHYCDQNQDGKQQHIHHEISHFVLHQQRWYFLDPTLDIPITMKQPCVCGSGKKFKQCCAQFI</sequence>
<dbReference type="Pfam" id="PF02810">
    <property type="entry name" value="SEC-C"/>
    <property type="match status" value="1"/>
</dbReference>
<dbReference type="PANTHER" id="PTHR33747">
    <property type="entry name" value="UPF0225 PROTEIN SCO1677"/>
    <property type="match status" value="1"/>
</dbReference>
<reference evidence="2 3" key="1">
    <citation type="journal article" date="2016" name="Sci. Rep.">
        <title>Genomic and phenotypic characterization of the species Acinetobacter venetianus.</title>
        <authorList>
            <person name="Fondi M."/>
            <person name="Maida I."/>
            <person name="Perrin E."/>
            <person name="Orlandini V."/>
            <person name="La Torre L."/>
            <person name="Bosi E."/>
            <person name="Negroni A."/>
            <person name="Zanaroli G."/>
            <person name="Fava F."/>
            <person name="Decorosi F."/>
            <person name="Giovannetti L."/>
            <person name="Viti C."/>
            <person name="Vaneechoutte M."/>
            <person name="Dijkshoorn L."/>
            <person name="Fani R."/>
        </authorList>
    </citation>
    <scope>NUCLEOTIDE SEQUENCE [LARGE SCALE GENOMIC DNA]</scope>
    <source>
        <strain evidence="2 3">LUH5627</strain>
    </source>
</reference>
<dbReference type="AlphaFoldDB" id="A0A150HWN5"/>
<dbReference type="InterPro" id="IPR048469">
    <property type="entry name" value="YchJ-like_M"/>
</dbReference>
<dbReference type="NCBIfam" id="NF001213">
    <property type="entry name" value="PRK00183.1"/>
    <property type="match status" value="1"/>
</dbReference>
<dbReference type="Gene3D" id="3.10.450.50">
    <property type="match status" value="1"/>
</dbReference>
<dbReference type="InterPro" id="IPR004027">
    <property type="entry name" value="SEC_C_motif"/>
</dbReference>
<organism evidence="2 3">
    <name type="scientific">Acinetobacter venetianus</name>
    <dbReference type="NCBI Taxonomy" id="52133"/>
    <lineage>
        <taxon>Bacteria</taxon>
        <taxon>Pseudomonadati</taxon>
        <taxon>Pseudomonadota</taxon>
        <taxon>Gammaproteobacteria</taxon>
        <taxon>Moraxellales</taxon>
        <taxon>Moraxellaceae</taxon>
        <taxon>Acinetobacter</taxon>
    </lineage>
</organism>
<evidence type="ECO:0000313" key="2">
    <source>
        <dbReference type="EMBL" id="KXZ71148.1"/>
    </source>
</evidence>
<comment type="caution">
    <text evidence="2">The sequence shown here is derived from an EMBL/GenBank/DDBJ whole genome shotgun (WGS) entry which is preliminary data.</text>
</comment>
<gene>
    <name evidence="2" type="ORF">AVENLUH5627_01192</name>
</gene>
<dbReference type="RefSeq" id="WP_061518457.1">
    <property type="nucleotide sequence ID" value="NZ_JRUE01000111.1"/>
</dbReference>
<dbReference type="SUPFAM" id="SSF54427">
    <property type="entry name" value="NTF2-like"/>
    <property type="match status" value="1"/>
</dbReference>
<name>A0A150HWN5_9GAMM</name>
<accession>A0A150HWN5</accession>
<dbReference type="EMBL" id="JRUE01000111">
    <property type="protein sequence ID" value="KXZ71148.1"/>
    <property type="molecule type" value="Genomic_DNA"/>
</dbReference>